<protein>
    <submittedName>
        <fullName evidence="1">Uncharacterized protein</fullName>
    </submittedName>
</protein>
<dbReference type="EMBL" id="UOFR01000084">
    <property type="protein sequence ID" value="VAX01356.1"/>
    <property type="molecule type" value="Genomic_DNA"/>
</dbReference>
<sequence>MTSSQEDDVRFVTKFFFGFECHEISNTSVVSVAKAKALAANQSCSKALGLVPLPTAFYPASATKYLIGVAQQLRRGNYSLLCNDSNILKWRSVLRMDCKNW</sequence>
<evidence type="ECO:0000313" key="1">
    <source>
        <dbReference type="EMBL" id="VAX01356.1"/>
    </source>
</evidence>
<gene>
    <name evidence="1" type="ORF">MNBD_GAMMA21-2611</name>
</gene>
<dbReference type="AlphaFoldDB" id="A0A3B1A6J3"/>
<proteinExistence type="predicted"/>
<organism evidence="1">
    <name type="scientific">hydrothermal vent metagenome</name>
    <dbReference type="NCBI Taxonomy" id="652676"/>
    <lineage>
        <taxon>unclassified sequences</taxon>
        <taxon>metagenomes</taxon>
        <taxon>ecological metagenomes</taxon>
    </lineage>
</organism>
<name>A0A3B1A6J3_9ZZZZ</name>
<reference evidence="1" key="1">
    <citation type="submission" date="2018-06" db="EMBL/GenBank/DDBJ databases">
        <authorList>
            <person name="Zhirakovskaya E."/>
        </authorList>
    </citation>
    <scope>NUCLEOTIDE SEQUENCE</scope>
</reference>
<accession>A0A3B1A6J3</accession>